<dbReference type="InterPro" id="IPR004244">
    <property type="entry name" value="Transposase_22"/>
</dbReference>
<dbReference type="Gene3D" id="1.20.5.1700">
    <property type="match status" value="1"/>
</dbReference>
<reference evidence="3" key="2">
    <citation type="submission" date="2025-08" db="UniProtKB">
        <authorList>
            <consortium name="Ensembl"/>
        </authorList>
    </citation>
    <scope>IDENTIFICATION</scope>
</reference>
<evidence type="ECO:0008006" key="5">
    <source>
        <dbReference type="Google" id="ProtNLM"/>
    </source>
</evidence>
<reference evidence="3" key="3">
    <citation type="submission" date="2025-09" db="UniProtKB">
        <authorList>
            <consortium name="Ensembl"/>
        </authorList>
    </citation>
    <scope>IDENTIFICATION</scope>
</reference>
<organism evidence="3 4">
    <name type="scientific">Oreochromis aureus</name>
    <name type="common">Israeli tilapia</name>
    <name type="synonym">Chromis aureus</name>
    <dbReference type="NCBI Taxonomy" id="47969"/>
    <lineage>
        <taxon>Eukaryota</taxon>
        <taxon>Metazoa</taxon>
        <taxon>Chordata</taxon>
        <taxon>Craniata</taxon>
        <taxon>Vertebrata</taxon>
        <taxon>Euteleostomi</taxon>
        <taxon>Actinopterygii</taxon>
        <taxon>Neopterygii</taxon>
        <taxon>Teleostei</taxon>
        <taxon>Neoteleostei</taxon>
        <taxon>Acanthomorphata</taxon>
        <taxon>Ovalentaria</taxon>
        <taxon>Cichlomorphae</taxon>
        <taxon>Cichliformes</taxon>
        <taxon>Cichlidae</taxon>
        <taxon>African cichlids</taxon>
        <taxon>Pseudocrenilabrinae</taxon>
        <taxon>Oreochromini</taxon>
        <taxon>Oreochromis</taxon>
    </lineage>
</organism>
<keyword evidence="4" id="KW-1185">Reference proteome</keyword>
<feature type="coiled-coil region" evidence="1">
    <location>
        <begin position="112"/>
        <end position="153"/>
    </location>
</feature>
<accession>A0AAZ1WXU8</accession>
<gene>
    <name evidence="3" type="primary">ANXA2</name>
</gene>
<evidence type="ECO:0000313" key="3">
    <source>
        <dbReference type="Ensembl" id="ENSOABP00000060259.1"/>
    </source>
</evidence>
<evidence type="ECO:0000256" key="1">
    <source>
        <dbReference type="SAM" id="Coils"/>
    </source>
</evidence>
<protein>
    <recommendedName>
        <fullName evidence="5">L1 transposable element RRM domain-containing protein</fullName>
    </recommendedName>
</protein>
<proteinExistence type="predicted"/>
<keyword evidence="1" id="KW-0175">Coiled coil</keyword>
<sequence>MVKPKLKKNDASDVGLKASSDSPGGDPPPALEKDECEPSNKALLTTITSLRSEINSIKSELCATLDTRILEISTTIRGEISSLNQSIQASISDIKSDVARHDNTLTELQACASNHSDTIATLEATVERLSTELKKLDEKCEDLEARSRRNNVRIAGIPEGKEGPKMTKFVSQLLAEALSLEEKPLIDRAHRANRQRPKQSDPPRPIILRLHYYHVREDILRKAAENRNLTCKGLKINIFPDFPPSVAKRRAAFANVRGMLRGMPRFRYGLVYPAKLLVTHGDMRKTFTDPKEALDYAEKHLSHPP</sequence>
<dbReference type="Proteomes" id="UP000472276">
    <property type="component" value="Unassembled WGS sequence"/>
</dbReference>
<dbReference type="Gene3D" id="3.30.70.1820">
    <property type="entry name" value="L1 transposable element, RRM domain"/>
    <property type="match status" value="1"/>
</dbReference>
<name>A0AAZ1WXU8_OREAU</name>
<evidence type="ECO:0000256" key="2">
    <source>
        <dbReference type="SAM" id="MobiDB-lite"/>
    </source>
</evidence>
<dbReference type="Ensembl" id="ENSOABT00000065840.1">
    <property type="protein sequence ID" value="ENSOABP00000060259.1"/>
    <property type="gene ID" value="ENSOABG00000038657.1"/>
</dbReference>
<dbReference type="AlphaFoldDB" id="A0AAZ1WXU8"/>
<dbReference type="PANTHER" id="PTHR11505">
    <property type="entry name" value="L1 TRANSPOSABLE ELEMENT-RELATED"/>
    <property type="match status" value="1"/>
</dbReference>
<evidence type="ECO:0000313" key="4">
    <source>
        <dbReference type="Proteomes" id="UP000472276"/>
    </source>
</evidence>
<feature type="region of interest" description="Disordered" evidence="2">
    <location>
        <begin position="1"/>
        <end position="36"/>
    </location>
</feature>
<reference evidence="4" key="1">
    <citation type="submission" date="2020-03" db="EMBL/GenBank/DDBJ databases">
        <title>Evolution of repeat sequences and sex chromosomes of tilapia species revealed by chromosome-level genomes.</title>
        <authorList>
            <person name="Xu L."/>
            <person name="Tao W."/>
            <person name="Wang D."/>
            <person name="Zhou Q."/>
        </authorList>
    </citation>
    <scope>NUCLEOTIDE SEQUENCE [LARGE SCALE GENOMIC DNA]</scope>
    <source>
        <strain evidence="4">Israel</strain>
    </source>
</reference>